<gene>
    <name evidence="1" type="ORF">MECH1_V1_0809</name>
</gene>
<dbReference type="Pfam" id="PF19027">
    <property type="entry name" value="DUF5752"/>
    <property type="match status" value="1"/>
</dbReference>
<accession>A0ABP1C5T4</accession>
<dbReference type="RefSeq" id="WP_348759128.1">
    <property type="nucleotide sequence ID" value="NZ_OZ026884.1"/>
</dbReference>
<organism evidence="1 2">
    <name type="scientific">Candidatus Methylocalor cossyra</name>
    <dbReference type="NCBI Taxonomy" id="3108543"/>
    <lineage>
        <taxon>Bacteria</taxon>
        <taxon>Pseudomonadati</taxon>
        <taxon>Pseudomonadota</taxon>
        <taxon>Gammaproteobacteria</taxon>
        <taxon>Methylococcales</taxon>
        <taxon>Methylococcaceae</taxon>
        <taxon>Candidatus Methylocalor</taxon>
    </lineage>
</organism>
<sequence>MEASIDEPQALVIKDCALLAIATGKQAQDLRELRDHILTIHPDSLYFHFWGGLLHPRFEEREYNNDFAAWARHQLHDKILAERLSVVDPAAYADLEELREELVEIIEQRLDEREMLASVSADQGFEFIRAQIVVFRTDRRFRRPEELAENVGKLAIGSVFYHFIDARRRNDNRVDDFRNWLDSFQGRYEPVSRALSQIDPYFTSLTGVRARLAEVFSQCLGVAHG</sequence>
<dbReference type="EMBL" id="OZ026884">
    <property type="protein sequence ID" value="CAL1239585.1"/>
    <property type="molecule type" value="Genomic_DNA"/>
</dbReference>
<reference evidence="1 2" key="1">
    <citation type="submission" date="2024-04" db="EMBL/GenBank/DDBJ databases">
        <authorList>
            <person name="Cremers G."/>
        </authorList>
    </citation>
    <scope>NUCLEOTIDE SEQUENCE [LARGE SCALE GENOMIC DNA]</scope>
    <source>
        <strain evidence="1">MeCH1-AG</strain>
    </source>
</reference>
<name>A0ABP1C5T4_9GAMM</name>
<dbReference type="Proteomes" id="UP001497493">
    <property type="component" value="Chromosome"/>
</dbReference>
<evidence type="ECO:0000313" key="2">
    <source>
        <dbReference type="Proteomes" id="UP001497493"/>
    </source>
</evidence>
<evidence type="ECO:0000313" key="1">
    <source>
        <dbReference type="EMBL" id="CAL1239585.1"/>
    </source>
</evidence>
<keyword evidence="2" id="KW-1185">Reference proteome</keyword>
<dbReference type="InterPro" id="IPR044036">
    <property type="entry name" value="DUF5752"/>
</dbReference>
<protein>
    <submittedName>
        <fullName evidence="1">Uncharacterized protein</fullName>
    </submittedName>
</protein>
<proteinExistence type="predicted"/>